<name>A0AB37H215_BACLI</name>
<dbReference type="EMBL" id="CP065648">
    <property type="protein sequence ID" value="QPR75187.1"/>
    <property type="molecule type" value="Genomic_DNA"/>
</dbReference>
<dbReference type="EMBL" id="CP065648">
    <property type="protein sequence ID" value="QPR75139.1"/>
    <property type="molecule type" value="Genomic_DNA"/>
</dbReference>
<dbReference type="EMBL" id="CP065648">
    <property type="protein sequence ID" value="QPR75156.1"/>
    <property type="molecule type" value="Genomic_DNA"/>
</dbReference>
<proteinExistence type="predicted"/>
<protein>
    <submittedName>
        <fullName evidence="3">Uncharacterized protein</fullName>
    </submittedName>
</protein>
<organism evidence="3 4">
    <name type="scientific">Bacillus licheniformis</name>
    <dbReference type="NCBI Taxonomy" id="1402"/>
    <lineage>
        <taxon>Bacteria</taxon>
        <taxon>Bacillati</taxon>
        <taxon>Bacillota</taxon>
        <taxon>Bacilli</taxon>
        <taxon>Bacillales</taxon>
        <taxon>Bacillaceae</taxon>
        <taxon>Bacillus</taxon>
    </lineage>
</organism>
<keyword evidence="3" id="KW-0614">Plasmid</keyword>
<gene>
    <name evidence="1" type="ORF">I6G80_24330</name>
    <name evidence="2" type="ORF">I6G80_24430</name>
    <name evidence="3" type="ORF">I6G80_24590</name>
</gene>
<dbReference type="AlphaFoldDB" id="A0AB37H215"/>
<geneLocation type="plasmid" evidence="3 4">
    <name>unnamed4</name>
</geneLocation>
<evidence type="ECO:0000313" key="2">
    <source>
        <dbReference type="EMBL" id="QPR75156.1"/>
    </source>
</evidence>
<dbReference type="Proteomes" id="UP000595038">
    <property type="component" value="Plasmid unnamed4"/>
</dbReference>
<evidence type="ECO:0000313" key="3">
    <source>
        <dbReference type="EMBL" id="QPR75187.1"/>
    </source>
</evidence>
<reference evidence="3 4" key="1">
    <citation type="submission" date="2020-12" db="EMBL/GenBank/DDBJ databases">
        <title>FDA dAtabase for Regulatory Grade micrObial Sequences (FDA-ARGOS): Supporting development and validation of Infectious Disease Dx tests.</title>
        <authorList>
            <person name="Nelson B."/>
            <person name="Plummer A."/>
            <person name="Tallon L."/>
            <person name="Sadzewicz L."/>
            <person name="Zhao X."/>
            <person name="Boylan J."/>
            <person name="Ott S."/>
            <person name="Bowen H."/>
            <person name="Vavikolanu K."/>
            <person name="Mehta A."/>
            <person name="Aluvathingal J."/>
            <person name="Nadendla S."/>
            <person name="Myers T."/>
            <person name="Yan Y."/>
            <person name="Sichtig H."/>
        </authorList>
    </citation>
    <scope>NUCLEOTIDE SEQUENCE [LARGE SCALE GENOMIC DNA]</scope>
    <source>
        <strain evidence="3 4">FDAARGOS_923</strain>
        <plasmid evidence="3 4">unnamed4</plasmid>
    </source>
</reference>
<sequence>MRANIPDEHLEAIHEKIVTDLCIHALETKIEKAVCLQQKELVDRYESHLKTLLSERKELNTYLLQQATKIHEVVILDDMFVEYPYHVSTKEGGIKEGTMRYWKAALKNHMRKKLNSS</sequence>
<dbReference type="RefSeq" id="WP_197942126.1">
    <property type="nucleotide sequence ID" value="NZ_CP065648.1"/>
</dbReference>
<evidence type="ECO:0000313" key="1">
    <source>
        <dbReference type="EMBL" id="QPR75139.1"/>
    </source>
</evidence>
<evidence type="ECO:0000313" key="4">
    <source>
        <dbReference type="Proteomes" id="UP000595038"/>
    </source>
</evidence>
<accession>A0AB37H215</accession>